<feature type="non-terminal residue" evidence="1">
    <location>
        <position position="1"/>
    </location>
</feature>
<dbReference type="AlphaFoldDB" id="A0A0F9GXG1"/>
<evidence type="ECO:0000313" key="1">
    <source>
        <dbReference type="EMBL" id="KKL67807.1"/>
    </source>
</evidence>
<protein>
    <submittedName>
        <fullName evidence="1">Uncharacterized protein</fullName>
    </submittedName>
</protein>
<gene>
    <name evidence="1" type="ORF">LCGC14_2131300</name>
</gene>
<name>A0A0F9GXG1_9ZZZZ</name>
<organism evidence="1">
    <name type="scientific">marine sediment metagenome</name>
    <dbReference type="NCBI Taxonomy" id="412755"/>
    <lineage>
        <taxon>unclassified sequences</taxon>
        <taxon>metagenomes</taxon>
        <taxon>ecological metagenomes</taxon>
    </lineage>
</organism>
<reference evidence="1" key="1">
    <citation type="journal article" date="2015" name="Nature">
        <title>Complex archaea that bridge the gap between prokaryotes and eukaryotes.</title>
        <authorList>
            <person name="Spang A."/>
            <person name="Saw J.H."/>
            <person name="Jorgensen S.L."/>
            <person name="Zaremba-Niedzwiedzka K."/>
            <person name="Martijn J."/>
            <person name="Lind A.E."/>
            <person name="van Eijk R."/>
            <person name="Schleper C."/>
            <person name="Guy L."/>
            <person name="Ettema T.J."/>
        </authorList>
    </citation>
    <scope>NUCLEOTIDE SEQUENCE</scope>
</reference>
<proteinExistence type="predicted"/>
<dbReference type="EMBL" id="LAZR01026743">
    <property type="protein sequence ID" value="KKL67807.1"/>
    <property type="molecule type" value="Genomic_DNA"/>
</dbReference>
<sequence length="129" mass="13194">VAARDGRFWDEVQRHPLEAALDLSGLFLVFGGTAAAAARFGQAGGQVQNILSRAAQVTQTLAAVSDPIYQIGGALSAGGRKLLGATLGQAFSGSTSLRRAGVSATDDVIREISEGGLARQPDYPAAALL</sequence>
<accession>A0A0F9GXG1</accession>
<comment type="caution">
    <text evidence="1">The sequence shown here is derived from an EMBL/GenBank/DDBJ whole genome shotgun (WGS) entry which is preliminary data.</text>
</comment>